<dbReference type="Proteomes" id="UP000002971">
    <property type="component" value="Unassembled WGS sequence"/>
</dbReference>
<dbReference type="CDD" id="cd00093">
    <property type="entry name" value="HTH_XRE"/>
    <property type="match status" value="1"/>
</dbReference>
<organism evidence="5 6">
    <name type="scientific">Ligilactobacillus ruminis SPM0211</name>
    <dbReference type="NCBI Taxonomy" id="1040964"/>
    <lineage>
        <taxon>Bacteria</taxon>
        <taxon>Bacillati</taxon>
        <taxon>Bacillota</taxon>
        <taxon>Bacilli</taxon>
        <taxon>Lactobacillales</taxon>
        <taxon>Lactobacillaceae</taxon>
        <taxon>Ligilactobacillus</taxon>
    </lineage>
</organism>
<dbReference type="PANTHER" id="PTHR46797:SF23">
    <property type="entry name" value="HTH-TYPE TRANSCRIPTIONAL REGULATOR SUTR"/>
    <property type="match status" value="1"/>
</dbReference>
<evidence type="ECO:0000259" key="4">
    <source>
        <dbReference type="PROSITE" id="PS50943"/>
    </source>
</evidence>
<dbReference type="PROSITE" id="PS50943">
    <property type="entry name" value="HTH_CROC1"/>
    <property type="match status" value="1"/>
</dbReference>
<dbReference type="GO" id="GO:0003677">
    <property type="term" value="F:DNA binding"/>
    <property type="evidence" value="ECO:0007669"/>
    <property type="project" value="UniProtKB-KW"/>
</dbReference>
<dbReference type="GO" id="GO:0005829">
    <property type="term" value="C:cytosol"/>
    <property type="evidence" value="ECO:0007669"/>
    <property type="project" value="TreeGrafter"/>
</dbReference>
<reference evidence="5 6" key="1">
    <citation type="journal article" date="2011" name="J. Bacteriol.">
        <title>Genome Sequence of Lactobacillus ruminis SPM0211, Isolated from a Fecal Sample from a Healthy Korean.</title>
        <authorList>
            <person name="Lee S."/>
            <person name="Cho Y.J."/>
            <person name="Lee A.H."/>
            <person name="Chun J."/>
            <person name="Ha N.J."/>
            <person name="Ko G."/>
        </authorList>
    </citation>
    <scope>NUCLEOTIDE SEQUENCE [LARGE SCALE GENOMIC DNA]</scope>
    <source>
        <strain evidence="5 6">SPM0211</strain>
    </source>
</reference>
<evidence type="ECO:0000256" key="2">
    <source>
        <dbReference type="ARBA" id="ARBA00023125"/>
    </source>
</evidence>
<dbReference type="RefSeq" id="WP_003696379.1">
    <property type="nucleotide sequence ID" value="NZ_AFOJ01000007.1"/>
</dbReference>
<dbReference type="Pfam" id="PF01381">
    <property type="entry name" value="HTH_3"/>
    <property type="match status" value="1"/>
</dbReference>
<dbReference type="SMART" id="SM00530">
    <property type="entry name" value="HTH_XRE"/>
    <property type="match status" value="1"/>
</dbReference>
<evidence type="ECO:0000256" key="3">
    <source>
        <dbReference type="ARBA" id="ARBA00023163"/>
    </source>
</evidence>
<dbReference type="GO" id="GO:0003700">
    <property type="term" value="F:DNA-binding transcription factor activity"/>
    <property type="evidence" value="ECO:0007669"/>
    <property type="project" value="TreeGrafter"/>
</dbReference>
<dbReference type="InterPro" id="IPR001387">
    <property type="entry name" value="Cro/C1-type_HTH"/>
</dbReference>
<dbReference type="InterPro" id="IPR010982">
    <property type="entry name" value="Lambda_DNA-bd_dom_sf"/>
</dbReference>
<dbReference type="AlphaFoldDB" id="F7R2M8"/>
<dbReference type="SUPFAM" id="SSF47413">
    <property type="entry name" value="lambda repressor-like DNA-binding domains"/>
    <property type="match status" value="1"/>
</dbReference>
<sequence>MNDKSEKVLENRDRFINLGLVIALIRKRKGFYQEQLAEKSTLSRSTISKIEAANLARPITLDSLYKIADALDMKAGDLLNFELLSRADLNCRFMAG</sequence>
<name>F7R2M8_9LACO</name>
<dbReference type="InterPro" id="IPR050807">
    <property type="entry name" value="TransReg_Diox_bact_type"/>
</dbReference>
<comment type="caution">
    <text evidence="5">The sequence shown here is derived from an EMBL/GenBank/DDBJ whole genome shotgun (WGS) entry which is preliminary data.</text>
</comment>
<dbReference type="PANTHER" id="PTHR46797">
    <property type="entry name" value="HTH-TYPE TRANSCRIPTIONAL REGULATOR"/>
    <property type="match status" value="1"/>
</dbReference>
<protein>
    <recommendedName>
        <fullName evidence="4">HTH cro/C1-type domain-containing protein</fullName>
    </recommendedName>
</protein>
<accession>F7R2M8</accession>
<gene>
    <name evidence="5" type="ORF">LRU_01960</name>
</gene>
<feature type="domain" description="HTH cro/C1-type" evidence="4">
    <location>
        <begin position="22"/>
        <end position="78"/>
    </location>
</feature>
<dbReference type="EMBL" id="AFOJ01000007">
    <property type="protein sequence ID" value="EGM50278.1"/>
    <property type="molecule type" value="Genomic_DNA"/>
</dbReference>
<proteinExistence type="predicted"/>
<evidence type="ECO:0000313" key="5">
    <source>
        <dbReference type="EMBL" id="EGM50278.1"/>
    </source>
</evidence>
<keyword evidence="3" id="KW-0804">Transcription</keyword>
<keyword evidence="2" id="KW-0238">DNA-binding</keyword>
<evidence type="ECO:0000256" key="1">
    <source>
        <dbReference type="ARBA" id="ARBA00023015"/>
    </source>
</evidence>
<keyword evidence="1" id="KW-0805">Transcription regulation</keyword>
<evidence type="ECO:0000313" key="6">
    <source>
        <dbReference type="Proteomes" id="UP000002971"/>
    </source>
</evidence>
<dbReference type="Gene3D" id="1.10.260.40">
    <property type="entry name" value="lambda repressor-like DNA-binding domains"/>
    <property type="match status" value="1"/>
</dbReference>